<evidence type="ECO:0008006" key="4">
    <source>
        <dbReference type="Google" id="ProtNLM"/>
    </source>
</evidence>
<protein>
    <recommendedName>
        <fullName evidence="4">Fungal-type protein kinase domain-containing protein</fullName>
    </recommendedName>
</protein>
<comment type="caution">
    <text evidence="2">The sequence shown here is derived from an EMBL/GenBank/DDBJ whole genome shotgun (WGS) entry which is preliminary data.</text>
</comment>
<feature type="compositionally biased region" description="Low complexity" evidence="1">
    <location>
        <begin position="229"/>
        <end position="242"/>
    </location>
</feature>
<keyword evidence="3" id="KW-1185">Reference proteome</keyword>
<evidence type="ECO:0000313" key="2">
    <source>
        <dbReference type="EMBL" id="KAL1903291.1"/>
    </source>
</evidence>
<accession>A0ABR3ZRI2</accession>
<feature type="region of interest" description="Disordered" evidence="1">
    <location>
        <begin position="1"/>
        <end position="22"/>
    </location>
</feature>
<proteinExistence type="predicted"/>
<feature type="region of interest" description="Disordered" evidence="1">
    <location>
        <begin position="221"/>
        <end position="316"/>
    </location>
</feature>
<sequence>MSSTIAAGEVPASMPGTTNVRATPKITRPRRTVFPVIREDFVSDTANLSLDGCPRTPSPWSSPGSDFELDTPFIGEESYRTEYETTVNMGLVALLCAIRLHCPELVAGHWLPDPKLFELCDSSGAILWAHVDGYLSKKGHGNTAFGIIEVKPYTRHAKRVKIEQQKAAQMAAWISQTPGELKGNLKGAPGSNIRREIFITVAEYGTEYEEYISKYSKNDPTTADYSPDSTSNSISSTSNNTSAMYGTPTPAPRICNQAGSQVGHASGNSGSSGSRAPPLNLHNPKTGRALPKSGQNVAYGGKQATGPGSSKAFPSMPKKYPNRGFLKMTTYSPASLTNPSEMVRLCKLIAALSMQVLRDLVPPSSF</sequence>
<evidence type="ECO:0000313" key="3">
    <source>
        <dbReference type="Proteomes" id="UP001583186"/>
    </source>
</evidence>
<gene>
    <name evidence="2" type="ORF">Sste5346_000576</name>
</gene>
<dbReference type="EMBL" id="JAWCUI010000002">
    <property type="protein sequence ID" value="KAL1903291.1"/>
    <property type="molecule type" value="Genomic_DNA"/>
</dbReference>
<organism evidence="2 3">
    <name type="scientific">Sporothrix stenoceras</name>
    <dbReference type="NCBI Taxonomy" id="5173"/>
    <lineage>
        <taxon>Eukaryota</taxon>
        <taxon>Fungi</taxon>
        <taxon>Dikarya</taxon>
        <taxon>Ascomycota</taxon>
        <taxon>Pezizomycotina</taxon>
        <taxon>Sordariomycetes</taxon>
        <taxon>Sordariomycetidae</taxon>
        <taxon>Ophiostomatales</taxon>
        <taxon>Ophiostomataceae</taxon>
        <taxon>Sporothrix</taxon>
    </lineage>
</organism>
<reference evidence="2 3" key="1">
    <citation type="journal article" date="2024" name="IMA Fungus">
        <title>IMA Genome - F19 : A genome assembly and annotation guide to empower mycologists, including annotated draft genome sequences of Ceratocystis pirilliformis, Diaporthe australafricana, Fusarium ophioides, Paecilomyces lecythidis, and Sporothrix stenoceras.</title>
        <authorList>
            <person name="Aylward J."/>
            <person name="Wilson A.M."/>
            <person name="Visagie C.M."/>
            <person name="Spraker J."/>
            <person name="Barnes I."/>
            <person name="Buitendag C."/>
            <person name="Ceriani C."/>
            <person name="Del Mar Angel L."/>
            <person name="du Plessis D."/>
            <person name="Fuchs T."/>
            <person name="Gasser K."/>
            <person name="Kramer D."/>
            <person name="Li W."/>
            <person name="Munsamy K."/>
            <person name="Piso A."/>
            <person name="Price J.L."/>
            <person name="Sonnekus B."/>
            <person name="Thomas C."/>
            <person name="van der Nest A."/>
            <person name="van Dijk A."/>
            <person name="van Heerden A."/>
            <person name="van Vuuren N."/>
            <person name="Yilmaz N."/>
            <person name="Duong T.A."/>
            <person name="van der Merwe N.A."/>
            <person name="Wingfield M.J."/>
            <person name="Wingfield B.D."/>
        </authorList>
    </citation>
    <scope>NUCLEOTIDE SEQUENCE [LARGE SCALE GENOMIC DNA]</scope>
    <source>
        <strain evidence="2 3">CMW 5346</strain>
    </source>
</reference>
<name>A0ABR3ZRI2_9PEZI</name>
<evidence type="ECO:0000256" key="1">
    <source>
        <dbReference type="SAM" id="MobiDB-lite"/>
    </source>
</evidence>
<dbReference type="Proteomes" id="UP001583186">
    <property type="component" value="Unassembled WGS sequence"/>
</dbReference>